<dbReference type="AlphaFoldDB" id="A0A1H4ZDA0"/>
<keyword evidence="3" id="KW-1185">Reference proteome</keyword>
<dbReference type="RefSeq" id="WP_092320613.1">
    <property type="nucleotide sequence ID" value="NZ_FNTJ01000003.1"/>
</dbReference>
<evidence type="ECO:0000313" key="3">
    <source>
        <dbReference type="Proteomes" id="UP000198982"/>
    </source>
</evidence>
<feature type="transmembrane region" description="Helical" evidence="1">
    <location>
        <begin position="26"/>
        <end position="45"/>
    </location>
</feature>
<dbReference type="Pfam" id="PF05309">
    <property type="entry name" value="TraE"/>
    <property type="match status" value="1"/>
</dbReference>
<dbReference type="Proteomes" id="UP000198982">
    <property type="component" value="Unassembled WGS sequence"/>
</dbReference>
<accession>A0A1H4ZDA0</accession>
<organism evidence="2 3">
    <name type="scientific">Pseudomonas saponiphila</name>
    <dbReference type="NCBI Taxonomy" id="556534"/>
    <lineage>
        <taxon>Bacteria</taxon>
        <taxon>Pseudomonadati</taxon>
        <taxon>Pseudomonadota</taxon>
        <taxon>Gammaproteobacteria</taxon>
        <taxon>Pseudomonadales</taxon>
        <taxon>Pseudomonadaceae</taxon>
        <taxon>Pseudomonas</taxon>
    </lineage>
</organism>
<sequence>MKNTHPEVPLKFFNLLGASELRSNRAVVTLIAVSVVLGLVIYQLAKMNMDLQETNRTLQNERVMYGFPTAEGVFVSSKQIPETHMKGFASVFVDNYFNFTPESAHTNAEEALRMMSSRLRALQEDKLKTLSKQAFEQQITQVFAKTGEYKIEPYKNLGYVLSFPAKRHRVTLNDVYDKRTYVVKLLIKPVKPSKHFEWAVVVDDFQIEETNQ</sequence>
<protein>
    <submittedName>
        <fullName evidence="2">TraE protein</fullName>
    </submittedName>
</protein>
<reference evidence="3" key="1">
    <citation type="submission" date="2016-10" db="EMBL/GenBank/DDBJ databases">
        <authorList>
            <person name="Varghese N."/>
            <person name="Submissions S."/>
        </authorList>
    </citation>
    <scope>NUCLEOTIDE SEQUENCE [LARGE SCALE GENOMIC DNA]</scope>
    <source>
        <strain evidence="3">DSM 9751</strain>
    </source>
</reference>
<gene>
    <name evidence="2" type="ORF">SAMN05216178_6566</name>
</gene>
<name>A0A1H4ZDA0_9PSED</name>
<keyword evidence="1" id="KW-1133">Transmembrane helix</keyword>
<dbReference type="EMBL" id="FNTJ01000003">
    <property type="protein sequence ID" value="SED27371.1"/>
    <property type="molecule type" value="Genomic_DNA"/>
</dbReference>
<dbReference type="InterPro" id="IPR007973">
    <property type="entry name" value="Pilus_assembly_TraE"/>
</dbReference>
<keyword evidence="1" id="KW-0472">Membrane</keyword>
<evidence type="ECO:0000256" key="1">
    <source>
        <dbReference type="SAM" id="Phobius"/>
    </source>
</evidence>
<keyword evidence="1" id="KW-0812">Transmembrane</keyword>
<evidence type="ECO:0000313" key="2">
    <source>
        <dbReference type="EMBL" id="SED27371.1"/>
    </source>
</evidence>
<proteinExistence type="predicted"/>